<keyword evidence="1" id="KW-0732">Signal</keyword>
<dbReference type="InterPro" id="IPR045860">
    <property type="entry name" value="Snake_toxin-like_sf"/>
</dbReference>
<dbReference type="Proteomes" id="UP000314980">
    <property type="component" value="Unassembled WGS sequence"/>
</dbReference>
<reference evidence="2" key="3">
    <citation type="submission" date="2025-09" db="UniProtKB">
        <authorList>
            <consortium name="Ensembl"/>
        </authorList>
    </citation>
    <scope>IDENTIFICATION</scope>
</reference>
<evidence type="ECO:0000313" key="3">
    <source>
        <dbReference type="Proteomes" id="UP000314980"/>
    </source>
</evidence>
<dbReference type="AlphaFoldDB" id="A0A4W6CA50"/>
<evidence type="ECO:0008006" key="4">
    <source>
        <dbReference type="Google" id="ProtNLM"/>
    </source>
</evidence>
<name>A0A4W6CA50_LATCA</name>
<dbReference type="InParanoid" id="A0A4W6CA50"/>
<keyword evidence="3" id="KW-1185">Reference proteome</keyword>
<feature type="chain" id="PRO_5021458192" description="UPAR/Ly6 domain-containing protein" evidence="1">
    <location>
        <begin position="20"/>
        <end position="101"/>
    </location>
</feature>
<accession>A0A4W6CA50</accession>
<dbReference type="GeneTree" id="ENSGT01140000282637"/>
<feature type="signal peptide" evidence="1">
    <location>
        <begin position="1"/>
        <end position="19"/>
    </location>
</feature>
<dbReference type="SUPFAM" id="SSF57302">
    <property type="entry name" value="Snake toxin-like"/>
    <property type="match status" value="1"/>
</dbReference>
<sequence length="101" mass="10823">RIFFSSILFHILYFSTACGIKCYSCGPTDPKSCTTTLSCSDPFNRCFSLDVNGVTTKGCQSNAFCVKPMDCCEGDLCNSAIPTGPSVILLLVSSAIITLFL</sequence>
<evidence type="ECO:0000313" key="2">
    <source>
        <dbReference type="Ensembl" id="ENSLCAP00010008042.1"/>
    </source>
</evidence>
<reference evidence="3" key="1">
    <citation type="submission" date="2015-09" db="EMBL/GenBank/DDBJ databases">
        <authorList>
            <person name="Sai Rama Sridatta P."/>
        </authorList>
    </citation>
    <scope>NUCLEOTIDE SEQUENCE [LARGE SCALE GENOMIC DNA]</scope>
</reference>
<dbReference type="Gene3D" id="2.10.60.10">
    <property type="entry name" value="CD59"/>
    <property type="match status" value="1"/>
</dbReference>
<reference evidence="2" key="2">
    <citation type="submission" date="2025-08" db="UniProtKB">
        <authorList>
            <consortium name="Ensembl"/>
        </authorList>
    </citation>
    <scope>IDENTIFICATION</scope>
</reference>
<protein>
    <recommendedName>
        <fullName evidence="4">UPAR/Ly6 domain-containing protein</fullName>
    </recommendedName>
</protein>
<evidence type="ECO:0000256" key="1">
    <source>
        <dbReference type="SAM" id="SignalP"/>
    </source>
</evidence>
<proteinExistence type="predicted"/>
<dbReference type="Ensembl" id="ENSLCAT00010008234.1">
    <property type="protein sequence ID" value="ENSLCAP00010008042.1"/>
    <property type="gene ID" value="ENSLCAG00010003908.1"/>
</dbReference>
<organism evidence="2 3">
    <name type="scientific">Lates calcarifer</name>
    <name type="common">Barramundi</name>
    <name type="synonym">Holocentrus calcarifer</name>
    <dbReference type="NCBI Taxonomy" id="8187"/>
    <lineage>
        <taxon>Eukaryota</taxon>
        <taxon>Metazoa</taxon>
        <taxon>Chordata</taxon>
        <taxon>Craniata</taxon>
        <taxon>Vertebrata</taxon>
        <taxon>Euteleostomi</taxon>
        <taxon>Actinopterygii</taxon>
        <taxon>Neopterygii</taxon>
        <taxon>Teleostei</taxon>
        <taxon>Neoteleostei</taxon>
        <taxon>Acanthomorphata</taxon>
        <taxon>Carangaria</taxon>
        <taxon>Carangaria incertae sedis</taxon>
        <taxon>Centropomidae</taxon>
        <taxon>Lates</taxon>
    </lineage>
</organism>